<organism evidence="1 2">
    <name type="scientific">Puccinia striiformis f. sp. tritici</name>
    <dbReference type="NCBI Taxonomy" id="168172"/>
    <lineage>
        <taxon>Eukaryota</taxon>
        <taxon>Fungi</taxon>
        <taxon>Dikarya</taxon>
        <taxon>Basidiomycota</taxon>
        <taxon>Pucciniomycotina</taxon>
        <taxon>Pucciniomycetes</taxon>
        <taxon>Pucciniales</taxon>
        <taxon>Pucciniaceae</taxon>
        <taxon>Puccinia</taxon>
    </lineage>
</organism>
<sequence>MAIKVGRGKTNETRTQRIRRERHADRIAQMSHRFYGRQWANQAVHAQNDRQRYDPNDVNNNILNQDDSFIPTIILEDIPEDPEWITLPDESDDDFDEAVYTHRQKWQQMARDCDWEKLLGRLHPHYVHLKIRTNNWSNVNTYADHTNCKCPPHLQTRRPVDLVDINAQYRASVVFCKCTEDGVRLLQTGFLPASALTPQTAFSLPLMIFHNSLWNNCHIGVQPFTRSLKEWLEPRSERLWVRKKKHGRDLRKPFSAAIDLFRTLKKMSKEMTFKVLRLDAQEIQALEGCAGCFGPRPPNAQDYPSNMRNKAILCLDANFQHRHHSKAGNNDRPIDTPRIFIPPSKFTEMKAAIQAKEIAMTSPGQTHPPLSTENLKSTLLDLPIYQSTNSQTTKDYKIPILLSRMDIMLQIGLCTLSLLLLSTSATGLAPNSDPTTQPLGGCSSVYYKNYAQCIAQDEPACSAVAIENYGNCCKLVGGVRKNVCQSSGN</sequence>
<proteinExistence type="predicted"/>
<dbReference type="EMBL" id="CM045879">
    <property type="protein sequence ID" value="KAI7938663.1"/>
    <property type="molecule type" value="Genomic_DNA"/>
</dbReference>
<name>A0ACC0DUR5_9BASI</name>
<reference evidence="1 2" key="3">
    <citation type="journal article" date="2022" name="Microbiol. Spectr.">
        <title>Folding features and dynamics of 3D genome architecture in plant fungal pathogens.</title>
        <authorList>
            <person name="Xia C."/>
        </authorList>
    </citation>
    <scope>NUCLEOTIDE SEQUENCE [LARGE SCALE GENOMIC DNA]</scope>
    <source>
        <strain evidence="1 2">93-210</strain>
    </source>
</reference>
<evidence type="ECO:0000313" key="2">
    <source>
        <dbReference type="Proteomes" id="UP001060170"/>
    </source>
</evidence>
<reference evidence="2" key="1">
    <citation type="journal article" date="2018" name="BMC Genomics">
        <title>Genomic insights into host adaptation between the wheat stripe rust pathogen (Puccinia striiformis f. sp. tritici) and the barley stripe rust pathogen (Puccinia striiformis f. sp. hordei).</title>
        <authorList>
            <person name="Xia C."/>
            <person name="Wang M."/>
            <person name="Yin C."/>
            <person name="Cornejo O.E."/>
            <person name="Hulbert S.H."/>
            <person name="Chen X."/>
        </authorList>
    </citation>
    <scope>NUCLEOTIDE SEQUENCE [LARGE SCALE GENOMIC DNA]</scope>
    <source>
        <strain evidence="2">93-210</strain>
    </source>
</reference>
<dbReference type="Proteomes" id="UP001060170">
    <property type="component" value="Chromosome 15"/>
</dbReference>
<gene>
    <name evidence="1" type="ORF">MJO28_014242</name>
</gene>
<reference evidence="2" key="2">
    <citation type="journal article" date="2018" name="Mol. Plant Microbe Interact.">
        <title>Genome sequence resources for the wheat stripe rust pathogen (Puccinia striiformis f. sp. tritici) and the barley stripe rust pathogen (Puccinia striiformis f. sp. hordei).</title>
        <authorList>
            <person name="Xia C."/>
            <person name="Wang M."/>
            <person name="Yin C."/>
            <person name="Cornejo O.E."/>
            <person name="Hulbert S.H."/>
            <person name="Chen X."/>
        </authorList>
    </citation>
    <scope>NUCLEOTIDE SEQUENCE [LARGE SCALE GENOMIC DNA]</scope>
    <source>
        <strain evidence="2">93-210</strain>
    </source>
</reference>
<evidence type="ECO:0000313" key="1">
    <source>
        <dbReference type="EMBL" id="KAI7938663.1"/>
    </source>
</evidence>
<keyword evidence="2" id="KW-1185">Reference proteome</keyword>
<protein>
    <submittedName>
        <fullName evidence="1">Uncharacterized protein</fullName>
    </submittedName>
</protein>
<accession>A0ACC0DUR5</accession>
<comment type="caution">
    <text evidence="1">The sequence shown here is derived from an EMBL/GenBank/DDBJ whole genome shotgun (WGS) entry which is preliminary data.</text>
</comment>